<evidence type="ECO:0000313" key="1">
    <source>
        <dbReference type="EMBL" id="QJB22232.1"/>
    </source>
</evidence>
<gene>
    <name evidence="1" type="ORF">XccvBFoX7_gp75c</name>
</gene>
<proteinExistence type="predicted"/>
<dbReference type="Proteomes" id="UP000671870">
    <property type="component" value="Segment"/>
</dbReference>
<dbReference type="EMBL" id="MT161387">
    <property type="protein sequence ID" value="QJB22232.1"/>
    <property type="molecule type" value="Genomic_DNA"/>
</dbReference>
<name>A0A858NQM4_9CAUD</name>
<sequence>MLFRVHSSFLRWASGWASIRRVKTKITRQPLPLAYLTQTIAYL</sequence>
<reference evidence="1" key="1">
    <citation type="submission" date="2020-03" db="EMBL/GenBank/DDBJ databases">
        <title>Development of an integrated pest management strategy to control Xanthomonas campestris pv. campestris by using bacteriophages.</title>
        <authorList>
            <person name="Fortuna K.J."/>
            <person name="Holtappels D."/>
            <person name="Lavigne R."/>
            <person name="Wagemans J."/>
        </authorList>
    </citation>
    <scope>NUCLEOTIDE SEQUENCE</scope>
</reference>
<evidence type="ECO:0000313" key="2">
    <source>
        <dbReference type="Proteomes" id="UP000671870"/>
    </source>
</evidence>
<accession>A0A858NQM4</accession>
<organism evidence="1 2">
    <name type="scientific">Xanthomonas phage FoX7</name>
    <dbReference type="NCBI Taxonomy" id="2723903"/>
    <lineage>
        <taxon>Viruses</taxon>
        <taxon>Duplodnaviria</taxon>
        <taxon>Heunggongvirae</taxon>
        <taxon>Uroviricota</taxon>
        <taxon>Caudoviricetes</taxon>
        <taxon>Lindbergviridae</taxon>
        <taxon>Carpasinavirus</taxon>
        <taxon>Carpasinavirus FoX6</taxon>
        <taxon>Carpasinavirus XcP1</taxon>
    </lineage>
</organism>
<protein>
    <submittedName>
        <fullName evidence="1">Uncharacterized protein</fullName>
    </submittedName>
</protein>